<feature type="domain" description="Aldehyde dehydrogenase" evidence="7">
    <location>
        <begin position="25"/>
        <end position="483"/>
    </location>
</feature>
<accession>A0ABP3QXJ0</accession>
<dbReference type="Gene3D" id="3.40.605.10">
    <property type="entry name" value="Aldehyde Dehydrogenase, Chain A, domain 1"/>
    <property type="match status" value="1"/>
</dbReference>
<dbReference type="RefSeq" id="WP_344073670.1">
    <property type="nucleotide sequence ID" value="NZ_BAAACA010000014.1"/>
</dbReference>
<comment type="catalytic activity">
    <reaction evidence="4">
        <text>an aldehyde + NAD(+) + H2O = a carboxylate + NADH + 2 H(+)</text>
        <dbReference type="Rhea" id="RHEA:16185"/>
        <dbReference type="ChEBI" id="CHEBI:15377"/>
        <dbReference type="ChEBI" id="CHEBI:15378"/>
        <dbReference type="ChEBI" id="CHEBI:17478"/>
        <dbReference type="ChEBI" id="CHEBI:29067"/>
        <dbReference type="ChEBI" id="CHEBI:57540"/>
        <dbReference type="ChEBI" id="CHEBI:57945"/>
        <dbReference type="EC" id="1.2.1.3"/>
    </reaction>
</comment>
<name>A0ABP3QXJ0_9ACTN</name>
<sequence length="486" mass="51230">MTTPTPPSGRGNGMHHRHIYLDGAWTAATSRCVIDVIEPATEKVIGSAPGGAPEDVDLAVRAARRAFPGWADTPAKERAAYLRQVADGIERRAPELAELIAREVGTPIGFARIAQVGLAALAFRTAADVGETYTYEQNQAQSLLIREPFGVVGAITPWNYPLYQVAAKAAYALVAGNTVVLKPSELAPLSVFALAEVIDEAGLPAGVFNLVSGTGPVAGQALAAHPDVDFVSFTGSTEVGRTITRAAAGTVKRVSLELGGKSPTVLLPDADVDEVVPRAVAAAFLNNGQTCCALTRLVVPRNRKEEVERAAAKAAEATRVGHPLLPGTQLGPLVSAGQRDRVRRHVQRALGQGATLVTGGAEPPGDQPYGYYVRPTVLSDVTTAMDVQHEEVFGPVLVIECYDDEDDDQAVALANATPYGLAAAVWSADRERALAVARRIRAGQVEVNGGGFNPRAPFGGYKQSGNGREHGVFGLEEFLEVKSLQL</sequence>
<dbReference type="Gene3D" id="3.40.309.10">
    <property type="entry name" value="Aldehyde Dehydrogenase, Chain A, domain 2"/>
    <property type="match status" value="1"/>
</dbReference>
<keyword evidence="2 6" id="KW-0560">Oxidoreductase</keyword>
<gene>
    <name evidence="8" type="ORF">GCM10010394_26260</name>
</gene>
<proteinExistence type="inferred from homology"/>
<comment type="caution">
    <text evidence="8">The sequence shown here is derived from an EMBL/GenBank/DDBJ whole genome shotgun (WGS) entry which is preliminary data.</text>
</comment>
<dbReference type="InterPro" id="IPR029510">
    <property type="entry name" value="Ald_DH_CS_GLU"/>
</dbReference>
<dbReference type="EC" id="1.2.1.3" evidence="3"/>
<dbReference type="InterPro" id="IPR016162">
    <property type="entry name" value="Ald_DH_N"/>
</dbReference>
<dbReference type="InterPro" id="IPR016163">
    <property type="entry name" value="Ald_DH_C"/>
</dbReference>
<feature type="active site" evidence="5">
    <location>
        <position position="257"/>
    </location>
</feature>
<dbReference type="PROSITE" id="PS00070">
    <property type="entry name" value="ALDEHYDE_DEHYDR_CYS"/>
    <property type="match status" value="1"/>
</dbReference>
<dbReference type="PANTHER" id="PTHR42804:SF1">
    <property type="entry name" value="ALDEHYDE DEHYDROGENASE-RELATED"/>
    <property type="match status" value="1"/>
</dbReference>
<dbReference type="InterPro" id="IPR016160">
    <property type="entry name" value="Ald_DH_CS_CYS"/>
</dbReference>
<evidence type="ECO:0000259" key="7">
    <source>
        <dbReference type="Pfam" id="PF00171"/>
    </source>
</evidence>
<dbReference type="SUPFAM" id="SSF53720">
    <property type="entry name" value="ALDH-like"/>
    <property type="match status" value="1"/>
</dbReference>
<evidence type="ECO:0000256" key="2">
    <source>
        <dbReference type="ARBA" id="ARBA00023002"/>
    </source>
</evidence>
<evidence type="ECO:0000256" key="6">
    <source>
        <dbReference type="RuleBase" id="RU003345"/>
    </source>
</evidence>
<protein>
    <recommendedName>
        <fullName evidence="3">aldehyde dehydrogenase (NAD(+))</fullName>
        <ecNumber evidence="3">1.2.1.3</ecNumber>
    </recommendedName>
</protein>
<keyword evidence="9" id="KW-1185">Reference proteome</keyword>
<evidence type="ECO:0000313" key="9">
    <source>
        <dbReference type="Proteomes" id="UP001500668"/>
    </source>
</evidence>
<evidence type="ECO:0000256" key="5">
    <source>
        <dbReference type="PROSITE-ProRule" id="PRU10007"/>
    </source>
</evidence>
<dbReference type="CDD" id="cd07138">
    <property type="entry name" value="ALDH_CddD_SSP0762"/>
    <property type="match status" value="1"/>
</dbReference>
<dbReference type="EMBL" id="BAAACA010000014">
    <property type="protein sequence ID" value="GAA0595527.1"/>
    <property type="molecule type" value="Genomic_DNA"/>
</dbReference>
<dbReference type="PANTHER" id="PTHR42804">
    <property type="entry name" value="ALDEHYDE DEHYDROGENASE"/>
    <property type="match status" value="1"/>
</dbReference>
<dbReference type="InterPro" id="IPR015590">
    <property type="entry name" value="Aldehyde_DH_dom"/>
</dbReference>
<reference evidence="9" key="1">
    <citation type="journal article" date="2019" name="Int. J. Syst. Evol. Microbiol.">
        <title>The Global Catalogue of Microorganisms (GCM) 10K type strain sequencing project: providing services to taxonomists for standard genome sequencing and annotation.</title>
        <authorList>
            <consortium name="The Broad Institute Genomics Platform"/>
            <consortium name="The Broad Institute Genome Sequencing Center for Infectious Disease"/>
            <person name="Wu L."/>
            <person name="Ma J."/>
        </authorList>
    </citation>
    <scope>NUCLEOTIDE SEQUENCE [LARGE SCALE GENOMIC DNA]</scope>
    <source>
        <strain evidence="9">JCM 5067</strain>
    </source>
</reference>
<comment type="similarity">
    <text evidence="1 6">Belongs to the aldehyde dehydrogenase family.</text>
</comment>
<evidence type="ECO:0000313" key="8">
    <source>
        <dbReference type="EMBL" id="GAA0595527.1"/>
    </source>
</evidence>
<dbReference type="Proteomes" id="UP001500668">
    <property type="component" value="Unassembled WGS sequence"/>
</dbReference>
<evidence type="ECO:0000256" key="3">
    <source>
        <dbReference type="ARBA" id="ARBA00024226"/>
    </source>
</evidence>
<dbReference type="PROSITE" id="PS00687">
    <property type="entry name" value="ALDEHYDE_DEHYDR_GLU"/>
    <property type="match status" value="1"/>
</dbReference>
<dbReference type="Pfam" id="PF00171">
    <property type="entry name" value="Aldedh"/>
    <property type="match status" value="1"/>
</dbReference>
<evidence type="ECO:0000256" key="1">
    <source>
        <dbReference type="ARBA" id="ARBA00009986"/>
    </source>
</evidence>
<organism evidence="8 9">
    <name type="scientific">Streptomyces crystallinus</name>
    <dbReference type="NCBI Taxonomy" id="68191"/>
    <lineage>
        <taxon>Bacteria</taxon>
        <taxon>Bacillati</taxon>
        <taxon>Actinomycetota</taxon>
        <taxon>Actinomycetes</taxon>
        <taxon>Kitasatosporales</taxon>
        <taxon>Streptomycetaceae</taxon>
        <taxon>Streptomyces</taxon>
    </lineage>
</organism>
<dbReference type="InterPro" id="IPR016161">
    <property type="entry name" value="Ald_DH/histidinol_DH"/>
</dbReference>
<evidence type="ECO:0000256" key="4">
    <source>
        <dbReference type="ARBA" id="ARBA00049194"/>
    </source>
</evidence>